<accession>A0A285MQH3</accession>
<evidence type="ECO:0000313" key="2">
    <source>
        <dbReference type="Proteomes" id="UP000219048"/>
    </source>
</evidence>
<evidence type="ECO:0000313" key="1">
    <source>
        <dbReference type="EMBL" id="SNY99425.1"/>
    </source>
</evidence>
<dbReference type="Proteomes" id="UP000219048">
    <property type="component" value="Unassembled WGS sequence"/>
</dbReference>
<gene>
    <name evidence="1" type="ORF">SAMN06265377_1231</name>
</gene>
<proteinExistence type="predicted"/>
<dbReference type="AlphaFoldDB" id="A0A285MQH3"/>
<name>A0A285MQH3_9FLAO</name>
<dbReference type="EMBL" id="OBEH01000002">
    <property type="protein sequence ID" value="SNY99425.1"/>
    <property type="molecule type" value="Genomic_DNA"/>
</dbReference>
<evidence type="ECO:0008006" key="3">
    <source>
        <dbReference type="Google" id="ProtNLM"/>
    </source>
</evidence>
<reference evidence="2" key="1">
    <citation type="submission" date="2017-09" db="EMBL/GenBank/DDBJ databases">
        <authorList>
            <person name="Varghese N."/>
            <person name="Submissions S."/>
        </authorList>
    </citation>
    <scope>NUCLEOTIDE SEQUENCE [LARGE SCALE GENOMIC DNA]</scope>
    <source>
        <strain evidence="2">DSM 25885</strain>
    </source>
</reference>
<keyword evidence="2" id="KW-1185">Reference proteome</keyword>
<sequence length="212" mass="23482">MLFDFDCETNEMNTNQKSKIMNKFSTIIGIFLVLFTVSCEGPEGPPGFDGLDGRDGVDGKDGIQGQVVEVDNVNFDYDADGNIFNALITFSDVTDFEVFESDAVLVYRFDGTVDLEDGSTADTWSQIPQSFFLPEGTIQYVMAHTFVDVELFIDGNFDLSALSTDFTDNQSFRIVFVPSEFAESSKMDTSKLSNVMSALGIEENQIHKIEGN</sequence>
<organism evidence="1 2">
    <name type="scientific">Flagellimonas pacifica</name>
    <dbReference type="NCBI Taxonomy" id="1247520"/>
    <lineage>
        <taxon>Bacteria</taxon>
        <taxon>Pseudomonadati</taxon>
        <taxon>Bacteroidota</taxon>
        <taxon>Flavobacteriia</taxon>
        <taxon>Flavobacteriales</taxon>
        <taxon>Flavobacteriaceae</taxon>
        <taxon>Flagellimonas</taxon>
    </lineage>
</organism>
<protein>
    <recommendedName>
        <fullName evidence="3">Collagen-like protein</fullName>
    </recommendedName>
</protein>